<dbReference type="OMA" id="IFNFRIV"/>
<feature type="compositionally biased region" description="Polar residues" evidence="1">
    <location>
        <begin position="1"/>
        <end position="16"/>
    </location>
</feature>
<organism evidence="2">
    <name type="scientific">Oryza punctata</name>
    <name type="common">Red rice</name>
    <dbReference type="NCBI Taxonomy" id="4537"/>
    <lineage>
        <taxon>Eukaryota</taxon>
        <taxon>Viridiplantae</taxon>
        <taxon>Streptophyta</taxon>
        <taxon>Embryophyta</taxon>
        <taxon>Tracheophyta</taxon>
        <taxon>Spermatophyta</taxon>
        <taxon>Magnoliopsida</taxon>
        <taxon>Liliopsida</taxon>
        <taxon>Poales</taxon>
        <taxon>Poaceae</taxon>
        <taxon>BOP clade</taxon>
        <taxon>Oryzoideae</taxon>
        <taxon>Oryzeae</taxon>
        <taxon>Oryzinae</taxon>
        <taxon>Oryza</taxon>
    </lineage>
</organism>
<name>A0A0E0JG51_ORYPU</name>
<dbReference type="Gramene" id="OPUNC01G08570.1">
    <property type="protein sequence ID" value="OPUNC01G08570.1"/>
    <property type="gene ID" value="OPUNC01G08570"/>
</dbReference>
<dbReference type="Proteomes" id="UP000026962">
    <property type="component" value="Chromosome 1"/>
</dbReference>
<dbReference type="EnsemblPlants" id="OPUNC01G08570.1">
    <property type="protein sequence ID" value="OPUNC01G08570.1"/>
    <property type="gene ID" value="OPUNC01G08570"/>
</dbReference>
<accession>A0A0E0JG51</accession>
<feature type="region of interest" description="Disordered" evidence="1">
    <location>
        <begin position="1"/>
        <end position="24"/>
    </location>
</feature>
<evidence type="ECO:0000313" key="3">
    <source>
        <dbReference type="Proteomes" id="UP000026962"/>
    </source>
</evidence>
<keyword evidence="3" id="KW-1185">Reference proteome</keyword>
<reference evidence="2" key="1">
    <citation type="submission" date="2015-04" db="UniProtKB">
        <authorList>
            <consortium name="EnsemblPlants"/>
        </authorList>
    </citation>
    <scope>IDENTIFICATION</scope>
</reference>
<evidence type="ECO:0000313" key="2">
    <source>
        <dbReference type="EnsemblPlants" id="OPUNC01G08570.1"/>
    </source>
</evidence>
<dbReference type="HOGENOM" id="CLU_1629716_0_0_1"/>
<proteinExistence type="predicted"/>
<sequence>MSQSVLTDHNTTTIISDQRMGNDDLQRSHQQCNVIQTMNYSTFDELSNLTSGENAFPNISYTSLMEQIISSQPTISDMQDDILRQSNYVASPTTFQNSMIITTNRTDDSNVDFEYDAMNEDDENLEDNAMDNWSMDIFNFRIVENIFLAKLCLNAGTYFCGQY</sequence>
<reference evidence="2" key="2">
    <citation type="submission" date="2018-05" db="EMBL/GenBank/DDBJ databases">
        <title>OpunRS2 (Oryza punctata Reference Sequence Version 2).</title>
        <authorList>
            <person name="Zhang J."/>
            <person name="Kudrna D."/>
            <person name="Lee S."/>
            <person name="Talag J."/>
            <person name="Welchert J."/>
            <person name="Wing R.A."/>
        </authorList>
    </citation>
    <scope>NUCLEOTIDE SEQUENCE [LARGE SCALE GENOMIC DNA]</scope>
</reference>
<protein>
    <submittedName>
        <fullName evidence="2">Uncharacterized protein</fullName>
    </submittedName>
</protein>
<dbReference type="AlphaFoldDB" id="A0A0E0JG51"/>
<evidence type="ECO:0000256" key="1">
    <source>
        <dbReference type="SAM" id="MobiDB-lite"/>
    </source>
</evidence>